<organism evidence="1 2">
    <name type="scientific">Pluteus cervinus</name>
    <dbReference type="NCBI Taxonomy" id="181527"/>
    <lineage>
        <taxon>Eukaryota</taxon>
        <taxon>Fungi</taxon>
        <taxon>Dikarya</taxon>
        <taxon>Basidiomycota</taxon>
        <taxon>Agaricomycotina</taxon>
        <taxon>Agaricomycetes</taxon>
        <taxon>Agaricomycetidae</taxon>
        <taxon>Agaricales</taxon>
        <taxon>Pluteineae</taxon>
        <taxon>Pluteaceae</taxon>
        <taxon>Pluteus</taxon>
    </lineage>
</organism>
<evidence type="ECO:0000313" key="1">
    <source>
        <dbReference type="EMBL" id="TFK63012.1"/>
    </source>
</evidence>
<evidence type="ECO:0000313" key="2">
    <source>
        <dbReference type="Proteomes" id="UP000308600"/>
    </source>
</evidence>
<accession>A0ACD3ABP6</accession>
<sequence length="367" mass="41350">MSEQRAQKRHCSRDSISSLTDKEAKEAAEILLSIKDSVQKSKFSTYLEFERIAAIADEAMGSFETFQEYCKRFEGADCKILTLSGVSEGDRPRLGFQQTQVDITTHPRLLFPLPAQWDIVHMLSTINMLRRFIGIVIEAGCRIIIDFILIYMISHLGKNETMFVLPELILSKGGKNGRMAYVHTTDGTDEYITGLVGFTDYAVHYLPTSYEQLKAEHPPSIETGYRVLEALGDASTPDSVVLLVEAKNVELVLEDNLPQAIAECLAALTIFQQDDRPEIRKRIDQTFVLTNGFRWIFGVVRQHGYECNSGERICYHSGVIAFDEVSGINPTQFTLVLRMLQLWIKSSAGVIFNIFESALKESDSNNE</sequence>
<dbReference type="EMBL" id="ML208545">
    <property type="protein sequence ID" value="TFK63012.1"/>
    <property type="molecule type" value="Genomic_DNA"/>
</dbReference>
<keyword evidence="2" id="KW-1185">Reference proteome</keyword>
<dbReference type="Proteomes" id="UP000308600">
    <property type="component" value="Unassembled WGS sequence"/>
</dbReference>
<reference evidence="1 2" key="1">
    <citation type="journal article" date="2019" name="Nat. Ecol. Evol.">
        <title>Megaphylogeny resolves global patterns of mushroom evolution.</title>
        <authorList>
            <person name="Varga T."/>
            <person name="Krizsan K."/>
            <person name="Foldi C."/>
            <person name="Dima B."/>
            <person name="Sanchez-Garcia M."/>
            <person name="Sanchez-Ramirez S."/>
            <person name="Szollosi G.J."/>
            <person name="Szarkandi J.G."/>
            <person name="Papp V."/>
            <person name="Albert L."/>
            <person name="Andreopoulos W."/>
            <person name="Angelini C."/>
            <person name="Antonin V."/>
            <person name="Barry K.W."/>
            <person name="Bougher N.L."/>
            <person name="Buchanan P."/>
            <person name="Buyck B."/>
            <person name="Bense V."/>
            <person name="Catcheside P."/>
            <person name="Chovatia M."/>
            <person name="Cooper J."/>
            <person name="Damon W."/>
            <person name="Desjardin D."/>
            <person name="Finy P."/>
            <person name="Geml J."/>
            <person name="Haridas S."/>
            <person name="Hughes K."/>
            <person name="Justo A."/>
            <person name="Karasinski D."/>
            <person name="Kautmanova I."/>
            <person name="Kiss B."/>
            <person name="Kocsube S."/>
            <person name="Kotiranta H."/>
            <person name="LaButti K.M."/>
            <person name="Lechner B.E."/>
            <person name="Liimatainen K."/>
            <person name="Lipzen A."/>
            <person name="Lukacs Z."/>
            <person name="Mihaltcheva S."/>
            <person name="Morgado L.N."/>
            <person name="Niskanen T."/>
            <person name="Noordeloos M.E."/>
            <person name="Ohm R.A."/>
            <person name="Ortiz-Santana B."/>
            <person name="Ovrebo C."/>
            <person name="Racz N."/>
            <person name="Riley R."/>
            <person name="Savchenko A."/>
            <person name="Shiryaev A."/>
            <person name="Soop K."/>
            <person name="Spirin V."/>
            <person name="Szebenyi C."/>
            <person name="Tomsovsky M."/>
            <person name="Tulloss R.E."/>
            <person name="Uehling J."/>
            <person name="Grigoriev I.V."/>
            <person name="Vagvolgyi C."/>
            <person name="Papp T."/>
            <person name="Martin F.M."/>
            <person name="Miettinen O."/>
            <person name="Hibbett D.S."/>
            <person name="Nagy L.G."/>
        </authorList>
    </citation>
    <scope>NUCLEOTIDE SEQUENCE [LARGE SCALE GENOMIC DNA]</scope>
    <source>
        <strain evidence="1 2">NL-1719</strain>
    </source>
</reference>
<protein>
    <submittedName>
        <fullName evidence="1">Uncharacterized protein</fullName>
    </submittedName>
</protein>
<proteinExistence type="predicted"/>
<gene>
    <name evidence="1" type="ORF">BDN72DRAFT_341116</name>
</gene>
<name>A0ACD3ABP6_9AGAR</name>